<feature type="region of interest" description="Disordered" evidence="2">
    <location>
        <begin position="1"/>
        <end position="41"/>
    </location>
</feature>
<dbReference type="GO" id="GO:0015293">
    <property type="term" value="F:symporter activity"/>
    <property type="evidence" value="ECO:0007669"/>
    <property type="project" value="InterPro"/>
</dbReference>
<feature type="region of interest" description="Disordered" evidence="2">
    <location>
        <begin position="982"/>
        <end position="1074"/>
    </location>
</feature>
<evidence type="ECO:0000256" key="3">
    <source>
        <dbReference type="SAM" id="Phobius"/>
    </source>
</evidence>
<feature type="transmembrane region" description="Helical" evidence="3">
    <location>
        <begin position="323"/>
        <end position="344"/>
    </location>
</feature>
<dbReference type="VEuPathDB" id="CryptoDB:Vbra_13822"/>
<dbReference type="Proteomes" id="UP000041254">
    <property type="component" value="Unassembled WGS sequence"/>
</dbReference>
<dbReference type="PANTHER" id="PTHR11328:SF24">
    <property type="entry name" value="MAJOR FACILITATOR SUPERFAMILY (MFS) PROFILE DOMAIN-CONTAINING PROTEIN"/>
    <property type="match status" value="1"/>
</dbReference>
<name>A0A0G4EWK9_VITBC</name>
<dbReference type="AlphaFoldDB" id="A0A0G4EWK9"/>
<keyword evidence="3" id="KW-0812">Transmembrane</keyword>
<feature type="region of interest" description="Disordered" evidence="2">
    <location>
        <begin position="1102"/>
        <end position="1144"/>
    </location>
</feature>
<feature type="transmembrane region" description="Helical" evidence="3">
    <location>
        <begin position="88"/>
        <end position="109"/>
    </location>
</feature>
<feature type="transmembrane region" description="Helical" evidence="3">
    <location>
        <begin position="160"/>
        <end position="178"/>
    </location>
</feature>
<feature type="transmembrane region" description="Helical" evidence="3">
    <location>
        <begin position="610"/>
        <end position="630"/>
    </location>
</feature>
<feature type="compositionally biased region" description="Pro residues" evidence="2">
    <location>
        <begin position="372"/>
        <end position="395"/>
    </location>
</feature>
<feature type="compositionally biased region" description="Polar residues" evidence="2">
    <location>
        <begin position="398"/>
        <end position="412"/>
    </location>
</feature>
<feature type="compositionally biased region" description="Polar residues" evidence="2">
    <location>
        <begin position="1"/>
        <end position="14"/>
    </location>
</feature>
<feature type="transmembrane region" description="Helical" evidence="3">
    <location>
        <begin position="521"/>
        <end position="542"/>
    </location>
</feature>
<sequence>MTSLPSHTDSSPKSSVAPMDGHVDGSHSPHSQPQARQDGHAVTVRPETPVLDEGILPLRIKVSFAAPTFSTLPITLLLAAYANQFYEMLGASLAYMSFFIALARCFDVLSDPGMSYLTDTFSSPFGRRKPFMIIGCFPYAVLLTLLLSPPNPVLVSERSLSLWFGFFYFFFYLANTFSNIPYDALGPELTDNYEDRSRLFFVSGLFDGFGSLVAVLCPVLLATVIGWWTECEDPHLKCFSNDINELGERWGRSCRINPSTGEPDSYNLTDPLRLFESNFTGQCSTRPDAPDGDSLDCVDGLDCYCTCLERCGVWCTLQHQRTAFTFVGVFFGAWYVATIINACIQIKERAQVQRQRQLAKQQQNQHNDTTVPQPPQPTALANDPPPAATPAPLPPSAQEATSSIAPLSTGISGMSTDSPLWKRFQRVENKQPPPPSLPTQRWSMRKSALPFLRARMATIYRYRRKTQCKGQNGDETGRAGEAEAGEHLGDGGDERIERPFSRSLLPTLLSTLTNKPFLTQLPAWACDAVVAGILTSMMSYYVRYVIQPEYQTEEDGGIDCNRGVPIEGTASNSWRCRSDHVLAAGVTAVLVAAFSATPLWLLLSKYIGKYNTWVLYSFTSAVTNVCFSFLDRGDVYPMIALAFINGLPLGAKFLAEAVLADIIDYDEFLSATRREASYMMFRSFLPKICAIPAAAIPLALLNLVGHRPPRDGIFQEQPPEVRVYLLVVTVILPTVFALASTLIKLFYPLKYRWQVDLISEGVALHQSGQAAEDPVSGTFFSIISFSRDEDVVVDLLNHYIGVKPIAFLLTAKDEAEPAAEAPRSGDDVGNGEAPPNSDNDHAAHAHGQHGHPPVNAWEEQMDEYETDGLLSPTAPKLLLRKMRIYRCVCAGVLMVVVALLALTVHHGMLDNQTFSFVPVLLMICIGLSCASIIFAQLRVMACKKLIRMSEAGQVERMTVAKVLRWRKQIAATHRVQPLRHMRHRNTGSKIVPVPAETPQFPSFDPSTPIHHLHPLGMTAPLMPPLAETAETESPLQEGNNVSAENGAPTESRPSPRGAHESNATTADSPPPCVPAAKRVIRSVSAPLPASRFKTGWRAAESLLRGDQAEGSRDAEVVRRPAASQARSSSFTAGMARAMDKEGQG</sequence>
<dbReference type="GO" id="GO:0005886">
    <property type="term" value="C:plasma membrane"/>
    <property type="evidence" value="ECO:0007669"/>
    <property type="project" value="TreeGrafter"/>
</dbReference>
<evidence type="ECO:0000313" key="5">
    <source>
        <dbReference type="Proteomes" id="UP000041254"/>
    </source>
</evidence>
<feature type="region of interest" description="Disordered" evidence="2">
    <location>
        <begin position="357"/>
        <end position="412"/>
    </location>
</feature>
<feature type="compositionally biased region" description="Basic and acidic residues" evidence="2">
    <location>
        <begin position="475"/>
        <end position="496"/>
    </location>
</feature>
<organism evidence="4 5">
    <name type="scientific">Vitrella brassicaformis (strain CCMP3155)</name>
    <dbReference type="NCBI Taxonomy" id="1169540"/>
    <lineage>
        <taxon>Eukaryota</taxon>
        <taxon>Sar</taxon>
        <taxon>Alveolata</taxon>
        <taxon>Colpodellida</taxon>
        <taxon>Vitrellaceae</taxon>
        <taxon>Vitrella</taxon>
    </lineage>
</organism>
<proteinExistence type="inferred from homology"/>
<feature type="transmembrane region" description="Helical" evidence="3">
    <location>
        <begin position="724"/>
        <end position="747"/>
    </location>
</feature>
<feature type="region of interest" description="Disordered" evidence="2">
    <location>
        <begin position="467"/>
        <end position="496"/>
    </location>
</feature>
<evidence type="ECO:0000313" key="4">
    <source>
        <dbReference type="EMBL" id="CEM03357.1"/>
    </source>
</evidence>
<comment type="similarity">
    <text evidence="1">Belongs to the major facilitator superfamily.</text>
</comment>
<keyword evidence="3" id="KW-1133">Transmembrane helix</keyword>
<dbReference type="PhylomeDB" id="A0A0G4EWK9"/>
<feature type="transmembrane region" description="Helical" evidence="3">
    <location>
        <begin position="684"/>
        <end position="704"/>
    </location>
</feature>
<feature type="transmembrane region" description="Helical" evidence="3">
    <location>
        <begin position="916"/>
        <end position="937"/>
    </location>
</feature>
<evidence type="ECO:0000256" key="2">
    <source>
        <dbReference type="SAM" id="MobiDB-lite"/>
    </source>
</evidence>
<dbReference type="GO" id="GO:0008643">
    <property type="term" value="P:carbohydrate transport"/>
    <property type="evidence" value="ECO:0007669"/>
    <property type="project" value="InterPro"/>
</dbReference>
<dbReference type="Pfam" id="PF13347">
    <property type="entry name" value="MFS_2"/>
    <property type="match status" value="2"/>
</dbReference>
<dbReference type="OrthoDB" id="436625at2759"/>
<dbReference type="PANTHER" id="PTHR11328">
    <property type="entry name" value="MAJOR FACILITATOR SUPERFAMILY DOMAIN-CONTAINING PROTEIN"/>
    <property type="match status" value="1"/>
</dbReference>
<keyword evidence="3" id="KW-0472">Membrane</keyword>
<accession>A0A0G4EWK9</accession>
<feature type="compositionally biased region" description="Basic and acidic residues" evidence="2">
    <location>
        <begin position="1106"/>
        <end position="1118"/>
    </location>
</feature>
<feature type="transmembrane region" description="Helical" evidence="3">
    <location>
        <begin position="884"/>
        <end position="904"/>
    </location>
</feature>
<dbReference type="OMA" id="SSCESIC"/>
<reference evidence="4 5" key="1">
    <citation type="submission" date="2014-11" db="EMBL/GenBank/DDBJ databases">
        <authorList>
            <person name="Zhu J."/>
            <person name="Qi W."/>
            <person name="Song R."/>
        </authorList>
    </citation>
    <scope>NUCLEOTIDE SEQUENCE [LARGE SCALE GENOMIC DNA]</scope>
</reference>
<feature type="transmembrane region" description="Helical" evidence="3">
    <location>
        <begin position="199"/>
        <end position="228"/>
    </location>
</feature>
<dbReference type="InterPro" id="IPR039672">
    <property type="entry name" value="MFS_2"/>
</dbReference>
<dbReference type="InParanoid" id="A0A0G4EWK9"/>
<dbReference type="InterPro" id="IPR036259">
    <property type="entry name" value="MFS_trans_sf"/>
</dbReference>
<feature type="compositionally biased region" description="Low complexity" evidence="2">
    <location>
        <begin position="1119"/>
        <end position="1129"/>
    </location>
</feature>
<feature type="region of interest" description="Disordered" evidence="2">
    <location>
        <begin position="818"/>
        <end position="854"/>
    </location>
</feature>
<feature type="transmembrane region" description="Helical" evidence="3">
    <location>
        <begin position="64"/>
        <end position="82"/>
    </location>
</feature>
<gene>
    <name evidence="4" type="ORF">Vbra_13822</name>
</gene>
<dbReference type="EMBL" id="CDMY01000339">
    <property type="protein sequence ID" value="CEM03357.1"/>
    <property type="molecule type" value="Genomic_DNA"/>
</dbReference>
<feature type="compositionally biased region" description="Polar residues" evidence="2">
    <location>
        <begin position="1031"/>
        <end position="1043"/>
    </location>
</feature>
<evidence type="ECO:0000256" key="1">
    <source>
        <dbReference type="ARBA" id="ARBA00008335"/>
    </source>
</evidence>
<keyword evidence="5" id="KW-1185">Reference proteome</keyword>
<feature type="transmembrane region" description="Helical" evidence="3">
    <location>
        <begin position="130"/>
        <end position="148"/>
    </location>
</feature>
<protein>
    <submittedName>
        <fullName evidence="4">Uncharacterized protein</fullName>
    </submittedName>
</protein>
<dbReference type="SUPFAM" id="SSF103473">
    <property type="entry name" value="MFS general substrate transporter"/>
    <property type="match status" value="2"/>
</dbReference>
<feature type="transmembrane region" description="Helical" evidence="3">
    <location>
        <begin position="581"/>
        <end position="603"/>
    </location>
</feature>